<dbReference type="AlphaFoldDB" id="A0A9D1RYP9"/>
<comment type="caution">
    <text evidence="2">The sequence shown here is derived from an EMBL/GenBank/DDBJ whole genome shotgun (WGS) entry which is preliminary data.</text>
</comment>
<evidence type="ECO:0000313" key="2">
    <source>
        <dbReference type="EMBL" id="HIW96189.1"/>
    </source>
</evidence>
<organism evidence="2 3">
    <name type="scientific">Candidatus Corynebacterium gallistercoris</name>
    <dbReference type="NCBI Taxonomy" id="2838530"/>
    <lineage>
        <taxon>Bacteria</taxon>
        <taxon>Bacillati</taxon>
        <taxon>Actinomycetota</taxon>
        <taxon>Actinomycetes</taxon>
        <taxon>Mycobacteriales</taxon>
        <taxon>Corynebacteriaceae</taxon>
        <taxon>Corynebacterium</taxon>
    </lineage>
</organism>
<gene>
    <name evidence="2" type="ORF">H9867_06885</name>
</gene>
<name>A0A9D1RYP9_9CORY</name>
<proteinExistence type="predicted"/>
<dbReference type="InterPro" id="IPR021373">
    <property type="entry name" value="DUF2993"/>
</dbReference>
<protein>
    <submittedName>
        <fullName evidence="2">DUF2993 domain-containing protein</fullName>
    </submittedName>
</protein>
<reference evidence="2" key="2">
    <citation type="submission" date="2021-04" db="EMBL/GenBank/DDBJ databases">
        <authorList>
            <person name="Gilroy R."/>
        </authorList>
    </citation>
    <scope>NUCLEOTIDE SEQUENCE</scope>
    <source>
        <strain evidence="2">4376</strain>
    </source>
</reference>
<evidence type="ECO:0000313" key="3">
    <source>
        <dbReference type="Proteomes" id="UP000824189"/>
    </source>
</evidence>
<feature type="compositionally biased region" description="Polar residues" evidence="1">
    <location>
        <begin position="278"/>
        <end position="291"/>
    </location>
</feature>
<feature type="region of interest" description="Disordered" evidence="1">
    <location>
        <begin position="278"/>
        <end position="300"/>
    </location>
</feature>
<dbReference type="EMBL" id="DXFZ01000086">
    <property type="protein sequence ID" value="HIW96189.1"/>
    <property type="molecule type" value="Genomic_DNA"/>
</dbReference>
<evidence type="ECO:0000256" key="1">
    <source>
        <dbReference type="SAM" id="MobiDB-lite"/>
    </source>
</evidence>
<sequence length="300" mass="31330">MNRSKSSLGKIMVVVIVLAIVVLVVAEFAARAYVSSHIKKELSEHANDTSSSAQISFGAHPVLPAVITRKLSHVKVDIPNSLDVTYPDGATSTPDVSGYPPSTITIDNLNMKSHAAGTLTLGTTLSTDYIEAAAQGGVTRNSSSNTNSHNARSHSYSQANYSAAAQSIADRAIKVTAVNPNPSKGTFSLELSGGLADLEIKPTIDSGDLTMKVTNAKLLGMSLPQSVADVLTSQIEDAANVSNKELRATHVEVTSRGMRVTEEGHDVDLKALSDSANQILGTHNDGSTSDSAAGRVGAHQ</sequence>
<accession>A0A9D1RYP9</accession>
<feature type="region of interest" description="Disordered" evidence="1">
    <location>
        <begin position="137"/>
        <end position="157"/>
    </location>
</feature>
<dbReference type="Proteomes" id="UP000824189">
    <property type="component" value="Unassembled WGS sequence"/>
</dbReference>
<feature type="compositionally biased region" description="Low complexity" evidence="1">
    <location>
        <begin position="139"/>
        <end position="157"/>
    </location>
</feature>
<reference evidence="2" key="1">
    <citation type="journal article" date="2021" name="PeerJ">
        <title>Extensive microbial diversity within the chicken gut microbiome revealed by metagenomics and culture.</title>
        <authorList>
            <person name="Gilroy R."/>
            <person name="Ravi A."/>
            <person name="Getino M."/>
            <person name="Pursley I."/>
            <person name="Horton D.L."/>
            <person name="Alikhan N.F."/>
            <person name="Baker D."/>
            <person name="Gharbi K."/>
            <person name="Hall N."/>
            <person name="Watson M."/>
            <person name="Adriaenssens E.M."/>
            <person name="Foster-Nyarko E."/>
            <person name="Jarju S."/>
            <person name="Secka A."/>
            <person name="Antonio M."/>
            <person name="Oren A."/>
            <person name="Chaudhuri R.R."/>
            <person name="La Ragione R."/>
            <person name="Hildebrand F."/>
            <person name="Pallen M.J."/>
        </authorList>
    </citation>
    <scope>NUCLEOTIDE SEQUENCE</scope>
    <source>
        <strain evidence="2">4376</strain>
    </source>
</reference>
<dbReference type="Pfam" id="PF11209">
    <property type="entry name" value="LmeA"/>
    <property type="match status" value="1"/>
</dbReference>